<proteinExistence type="predicted"/>
<evidence type="ECO:0000313" key="2">
    <source>
        <dbReference type="Proteomes" id="UP000790709"/>
    </source>
</evidence>
<dbReference type="EMBL" id="MU266451">
    <property type="protein sequence ID" value="KAH7923476.1"/>
    <property type="molecule type" value="Genomic_DNA"/>
</dbReference>
<reference evidence="1" key="1">
    <citation type="journal article" date="2021" name="New Phytol.">
        <title>Evolutionary innovations through gain and loss of genes in the ectomycorrhizal Boletales.</title>
        <authorList>
            <person name="Wu G."/>
            <person name="Miyauchi S."/>
            <person name="Morin E."/>
            <person name="Kuo A."/>
            <person name="Drula E."/>
            <person name="Varga T."/>
            <person name="Kohler A."/>
            <person name="Feng B."/>
            <person name="Cao Y."/>
            <person name="Lipzen A."/>
            <person name="Daum C."/>
            <person name="Hundley H."/>
            <person name="Pangilinan J."/>
            <person name="Johnson J."/>
            <person name="Barry K."/>
            <person name="LaButti K."/>
            <person name="Ng V."/>
            <person name="Ahrendt S."/>
            <person name="Min B."/>
            <person name="Choi I.G."/>
            <person name="Park H."/>
            <person name="Plett J.M."/>
            <person name="Magnuson J."/>
            <person name="Spatafora J.W."/>
            <person name="Nagy L.G."/>
            <person name="Henrissat B."/>
            <person name="Grigoriev I.V."/>
            <person name="Yang Z.L."/>
            <person name="Xu J."/>
            <person name="Martin F.M."/>
        </authorList>
    </citation>
    <scope>NUCLEOTIDE SEQUENCE</scope>
    <source>
        <strain evidence="1">KUC20120723A-06</strain>
    </source>
</reference>
<gene>
    <name evidence="1" type="ORF">BV22DRAFT_1036259</name>
</gene>
<dbReference type="Proteomes" id="UP000790709">
    <property type="component" value="Unassembled WGS sequence"/>
</dbReference>
<evidence type="ECO:0000313" key="1">
    <source>
        <dbReference type="EMBL" id="KAH7923476.1"/>
    </source>
</evidence>
<sequence>MPGGTSEKQRGGNTKTMQSAQEKANVLYAQAREDASKFTQDANAYADQIQDSIDKIKDQRATHVRILASVQKCHEGNDELFESLFSGYPSLLEDTVRWRIREGESANKAVRSHATELHKSRMKLITNAKSYLDEGREKQRLAMDVSAFIKHYKALILSS</sequence>
<comment type="caution">
    <text evidence="1">The sequence shown here is derived from an EMBL/GenBank/DDBJ whole genome shotgun (WGS) entry which is preliminary data.</text>
</comment>
<accession>A0ACB8BE72</accession>
<organism evidence="1 2">
    <name type="scientific">Leucogyrophana mollusca</name>
    <dbReference type="NCBI Taxonomy" id="85980"/>
    <lineage>
        <taxon>Eukaryota</taxon>
        <taxon>Fungi</taxon>
        <taxon>Dikarya</taxon>
        <taxon>Basidiomycota</taxon>
        <taxon>Agaricomycotina</taxon>
        <taxon>Agaricomycetes</taxon>
        <taxon>Agaricomycetidae</taxon>
        <taxon>Boletales</taxon>
        <taxon>Boletales incertae sedis</taxon>
        <taxon>Leucogyrophana</taxon>
    </lineage>
</organism>
<name>A0ACB8BE72_9AGAM</name>
<keyword evidence="2" id="KW-1185">Reference proteome</keyword>
<protein>
    <submittedName>
        <fullName evidence="1">Uncharacterized protein</fullName>
    </submittedName>
</protein>